<gene>
    <name evidence="2" type="ORF">L210DRAFT_981117</name>
</gene>
<keyword evidence="3" id="KW-1185">Reference proteome</keyword>
<feature type="compositionally biased region" description="Polar residues" evidence="1">
    <location>
        <begin position="237"/>
        <end position="252"/>
    </location>
</feature>
<comment type="caution">
    <text evidence="2">The sequence shown here is derived from an EMBL/GenBank/DDBJ whole genome shotgun (WGS) entry which is preliminary data.</text>
</comment>
<dbReference type="AlphaFoldDB" id="A0AAD4BV41"/>
<evidence type="ECO:0000313" key="2">
    <source>
        <dbReference type="EMBL" id="KAF8440429.1"/>
    </source>
</evidence>
<feature type="region of interest" description="Disordered" evidence="1">
    <location>
        <begin position="376"/>
        <end position="447"/>
    </location>
</feature>
<proteinExistence type="predicted"/>
<feature type="compositionally biased region" description="Basic residues" evidence="1">
    <location>
        <begin position="408"/>
        <end position="418"/>
    </location>
</feature>
<sequence length="652" mass="70967">MLSPFALIVPRPNIPPTVPPTFAPRTPNRSPVASHILLSPPSANRNSTDSWNSSNYDFEDPNAVWKEDQIRLLSRTLDALPAHLVTPFNGSVPPSNLLDKIARGISAAKGPNDWPHSIRATRVKLLEVARREAREERRKAITEERCVPLGSLAWQGDAYRAKTPDPAEVLQPRTNTPIHTRRPIYRQSSMDFMDSDKSDRSESIARLSNRLQRHDHVLHHPYLRPAHTRHRPELNKRSPSTPISSTLNSNRHSGVRKSTISATSASSSSFGSPMSISVPLRPSSLRRTSTLTLASASEVHADADAENASKNADFRRSGGYPEANMDTKVVVRVRRVPSYDGGGDVTSPAPATPAASIPKKPKLTPVNAVTSQRRIVPNPSEMKPTPRTPPNEPRMLVPEKITPTHVSTHTKKVRKGHKPQLSVSSDEEEKIRSKTAKKVRTREPSWSVPLAPAAQVQTSLLLSSALPRDKGGYDSGRSSSTGIKSKASMSSSSSTDNDLSTASTETAATTVSNLSTSDAKHKSPRNPNFFIQVPPLQSPVEAKKPARRNPTRNPSMFGHELPHPQRTPASPSRIPVSSPMPLSPPMSLAATLTSTFSTSPPSTSSRPRTLRRAARRISFGSVAVNGSSLNPVENSRRHDGETPALGSAFQFA</sequence>
<organism evidence="2 3">
    <name type="scientific">Boletus edulis BED1</name>
    <dbReference type="NCBI Taxonomy" id="1328754"/>
    <lineage>
        <taxon>Eukaryota</taxon>
        <taxon>Fungi</taxon>
        <taxon>Dikarya</taxon>
        <taxon>Basidiomycota</taxon>
        <taxon>Agaricomycotina</taxon>
        <taxon>Agaricomycetes</taxon>
        <taxon>Agaricomycetidae</taxon>
        <taxon>Boletales</taxon>
        <taxon>Boletineae</taxon>
        <taxon>Boletaceae</taxon>
        <taxon>Boletoideae</taxon>
        <taxon>Boletus</taxon>
    </lineage>
</organism>
<feature type="region of interest" description="Disordered" evidence="1">
    <location>
        <begin position="209"/>
        <end position="281"/>
    </location>
</feature>
<feature type="compositionally biased region" description="Low complexity" evidence="1">
    <location>
        <begin position="346"/>
        <end position="358"/>
    </location>
</feature>
<feature type="compositionally biased region" description="Polar residues" evidence="1">
    <location>
        <begin position="624"/>
        <end position="633"/>
    </location>
</feature>
<evidence type="ECO:0000256" key="1">
    <source>
        <dbReference type="SAM" id="MobiDB-lite"/>
    </source>
</evidence>
<feature type="compositionally biased region" description="Basic residues" evidence="1">
    <location>
        <begin position="211"/>
        <end position="230"/>
    </location>
</feature>
<feature type="compositionally biased region" description="Low complexity" evidence="1">
    <location>
        <begin position="478"/>
        <end position="512"/>
    </location>
</feature>
<feature type="compositionally biased region" description="Low complexity" evidence="1">
    <location>
        <begin position="258"/>
        <end position="277"/>
    </location>
</feature>
<feature type="region of interest" description="Disordered" evidence="1">
    <location>
        <begin position="302"/>
        <end position="322"/>
    </location>
</feature>
<reference evidence="2" key="2">
    <citation type="journal article" date="2020" name="Nat. Commun.">
        <title>Large-scale genome sequencing of mycorrhizal fungi provides insights into the early evolution of symbiotic traits.</title>
        <authorList>
            <person name="Miyauchi S."/>
            <person name="Kiss E."/>
            <person name="Kuo A."/>
            <person name="Drula E."/>
            <person name="Kohler A."/>
            <person name="Sanchez-Garcia M."/>
            <person name="Morin E."/>
            <person name="Andreopoulos B."/>
            <person name="Barry K.W."/>
            <person name="Bonito G."/>
            <person name="Buee M."/>
            <person name="Carver A."/>
            <person name="Chen C."/>
            <person name="Cichocki N."/>
            <person name="Clum A."/>
            <person name="Culley D."/>
            <person name="Crous P.W."/>
            <person name="Fauchery L."/>
            <person name="Girlanda M."/>
            <person name="Hayes R.D."/>
            <person name="Keri Z."/>
            <person name="LaButti K."/>
            <person name="Lipzen A."/>
            <person name="Lombard V."/>
            <person name="Magnuson J."/>
            <person name="Maillard F."/>
            <person name="Murat C."/>
            <person name="Nolan M."/>
            <person name="Ohm R.A."/>
            <person name="Pangilinan J."/>
            <person name="Pereira M.F."/>
            <person name="Perotto S."/>
            <person name="Peter M."/>
            <person name="Pfister S."/>
            <person name="Riley R."/>
            <person name="Sitrit Y."/>
            <person name="Stielow J.B."/>
            <person name="Szollosi G."/>
            <person name="Zifcakova L."/>
            <person name="Stursova M."/>
            <person name="Spatafora J.W."/>
            <person name="Tedersoo L."/>
            <person name="Vaario L.M."/>
            <person name="Yamada A."/>
            <person name="Yan M."/>
            <person name="Wang P."/>
            <person name="Xu J."/>
            <person name="Bruns T."/>
            <person name="Baldrian P."/>
            <person name="Vilgalys R."/>
            <person name="Dunand C."/>
            <person name="Henrissat B."/>
            <person name="Grigoriev I.V."/>
            <person name="Hibbett D."/>
            <person name="Nagy L.G."/>
            <person name="Martin F.M."/>
        </authorList>
    </citation>
    <scope>NUCLEOTIDE SEQUENCE</scope>
    <source>
        <strain evidence="2">BED1</strain>
    </source>
</reference>
<dbReference type="EMBL" id="WHUW01000012">
    <property type="protein sequence ID" value="KAF8440429.1"/>
    <property type="molecule type" value="Genomic_DNA"/>
</dbReference>
<feature type="region of interest" description="Disordered" evidence="1">
    <location>
        <begin position="466"/>
        <end position="581"/>
    </location>
</feature>
<reference evidence="2" key="1">
    <citation type="submission" date="2019-10" db="EMBL/GenBank/DDBJ databases">
        <authorList>
            <consortium name="DOE Joint Genome Institute"/>
            <person name="Kuo A."/>
            <person name="Miyauchi S."/>
            <person name="Kiss E."/>
            <person name="Drula E."/>
            <person name="Kohler A."/>
            <person name="Sanchez-Garcia M."/>
            <person name="Andreopoulos B."/>
            <person name="Barry K.W."/>
            <person name="Bonito G."/>
            <person name="Buee M."/>
            <person name="Carver A."/>
            <person name="Chen C."/>
            <person name="Cichocki N."/>
            <person name="Clum A."/>
            <person name="Culley D."/>
            <person name="Crous P.W."/>
            <person name="Fauchery L."/>
            <person name="Girlanda M."/>
            <person name="Hayes R."/>
            <person name="Keri Z."/>
            <person name="LaButti K."/>
            <person name="Lipzen A."/>
            <person name="Lombard V."/>
            <person name="Magnuson J."/>
            <person name="Maillard F."/>
            <person name="Morin E."/>
            <person name="Murat C."/>
            <person name="Nolan M."/>
            <person name="Ohm R."/>
            <person name="Pangilinan J."/>
            <person name="Pereira M."/>
            <person name="Perotto S."/>
            <person name="Peter M."/>
            <person name="Riley R."/>
            <person name="Sitrit Y."/>
            <person name="Stielow B."/>
            <person name="Szollosi G."/>
            <person name="Zifcakova L."/>
            <person name="Stursova M."/>
            <person name="Spatafora J.W."/>
            <person name="Tedersoo L."/>
            <person name="Vaario L.-M."/>
            <person name="Yamada A."/>
            <person name="Yan M."/>
            <person name="Wang P."/>
            <person name="Xu J."/>
            <person name="Bruns T."/>
            <person name="Baldrian P."/>
            <person name="Vilgalys R."/>
            <person name="Henrissat B."/>
            <person name="Grigoriev I.V."/>
            <person name="Hibbett D."/>
            <person name="Nagy L.G."/>
            <person name="Martin F.M."/>
        </authorList>
    </citation>
    <scope>NUCLEOTIDE SEQUENCE</scope>
    <source>
        <strain evidence="2">BED1</strain>
    </source>
</reference>
<feature type="region of interest" description="Disordered" evidence="1">
    <location>
        <begin position="340"/>
        <end position="362"/>
    </location>
</feature>
<accession>A0AAD4BV41</accession>
<protein>
    <submittedName>
        <fullName evidence="2">Uncharacterized protein</fullName>
    </submittedName>
</protein>
<feature type="region of interest" description="Disordered" evidence="1">
    <location>
        <begin position="624"/>
        <end position="652"/>
    </location>
</feature>
<dbReference type="Proteomes" id="UP001194468">
    <property type="component" value="Unassembled WGS sequence"/>
</dbReference>
<evidence type="ECO:0000313" key="3">
    <source>
        <dbReference type="Proteomes" id="UP001194468"/>
    </source>
</evidence>
<name>A0AAD4BV41_BOLED</name>